<name>A0A518GSL6_9PLAN</name>
<reference evidence="1 2" key="1">
    <citation type="submission" date="2019-02" db="EMBL/GenBank/DDBJ databases">
        <title>Deep-cultivation of Planctomycetes and their phenomic and genomic characterization uncovers novel biology.</title>
        <authorList>
            <person name="Wiegand S."/>
            <person name="Jogler M."/>
            <person name="Boedeker C."/>
            <person name="Pinto D."/>
            <person name="Vollmers J."/>
            <person name="Rivas-Marin E."/>
            <person name="Kohn T."/>
            <person name="Peeters S.H."/>
            <person name="Heuer A."/>
            <person name="Rast P."/>
            <person name="Oberbeckmann S."/>
            <person name="Bunk B."/>
            <person name="Jeske O."/>
            <person name="Meyerdierks A."/>
            <person name="Storesund J.E."/>
            <person name="Kallscheuer N."/>
            <person name="Luecker S."/>
            <person name="Lage O.M."/>
            <person name="Pohl T."/>
            <person name="Merkel B.J."/>
            <person name="Hornburger P."/>
            <person name="Mueller R.-W."/>
            <person name="Bruemmer F."/>
            <person name="Labrenz M."/>
            <person name="Spormann A.M."/>
            <person name="Op den Camp H."/>
            <person name="Overmann J."/>
            <person name="Amann R."/>
            <person name="Jetten M.S.M."/>
            <person name="Mascher T."/>
            <person name="Medema M.H."/>
            <person name="Devos D.P."/>
            <person name="Kaster A.-K."/>
            <person name="Ovreas L."/>
            <person name="Rohde M."/>
            <person name="Galperin M.Y."/>
            <person name="Jogler C."/>
        </authorList>
    </citation>
    <scope>NUCLEOTIDE SEQUENCE [LARGE SCALE GENOMIC DNA]</scope>
    <source>
        <strain evidence="1 2">Spb1</strain>
    </source>
</reference>
<organism evidence="1 2">
    <name type="scientific">Planctopirus ephydatiae</name>
    <dbReference type="NCBI Taxonomy" id="2528019"/>
    <lineage>
        <taxon>Bacteria</taxon>
        <taxon>Pseudomonadati</taxon>
        <taxon>Planctomycetota</taxon>
        <taxon>Planctomycetia</taxon>
        <taxon>Planctomycetales</taxon>
        <taxon>Planctomycetaceae</taxon>
        <taxon>Planctopirus</taxon>
    </lineage>
</organism>
<protein>
    <submittedName>
        <fullName evidence="1">Uncharacterized protein</fullName>
    </submittedName>
</protein>
<dbReference type="KEGG" id="peh:Spb1_35160"/>
<evidence type="ECO:0000313" key="1">
    <source>
        <dbReference type="EMBL" id="QDV31571.1"/>
    </source>
</evidence>
<dbReference type="EMBL" id="CP036299">
    <property type="protein sequence ID" value="QDV31571.1"/>
    <property type="molecule type" value="Genomic_DNA"/>
</dbReference>
<gene>
    <name evidence="1" type="ORF">Spb1_35160</name>
</gene>
<dbReference type="AlphaFoldDB" id="A0A518GSL6"/>
<accession>A0A518GSL6</accession>
<proteinExistence type="predicted"/>
<dbReference type="Proteomes" id="UP000315349">
    <property type="component" value="Chromosome"/>
</dbReference>
<evidence type="ECO:0000313" key="2">
    <source>
        <dbReference type="Proteomes" id="UP000315349"/>
    </source>
</evidence>
<sequence>MGGLWRLRSLSSAGCESILTGERSLLRPVRELVLGQGQVPKSGRGSWSWSCDTVVV</sequence>
<keyword evidence="2" id="KW-1185">Reference proteome</keyword>